<dbReference type="PANTHER" id="PTHR34135">
    <property type="entry name" value="LYSOZYME"/>
    <property type="match status" value="1"/>
</dbReference>
<dbReference type="InterPro" id="IPR002053">
    <property type="entry name" value="Glyco_hydro_25"/>
</dbReference>
<dbReference type="AlphaFoldDB" id="A0A2D2DGD3"/>
<keyword evidence="3" id="KW-0326">Glycosidase</keyword>
<dbReference type="KEGG" id="mass:CR152_05390"/>
<dbReference type="Gene3D" id="3.20.20.80">
    <property type="entry name" value="Glycosidases"/>
    <property type="match status" value="1"/>
</dbReference>
<dbReference type="PROSITE" id="PS51904">
    <property type="entry name" value="GLYCOSYL_HYDROL_F25_2"/>
    <property type="match status" value="1"/>
</dbReference>
<keyword evidence="5" id="KW-1185">Reference proteome</keyword>
<dbReference type="EMBL" id="CP024608">
    <property type="protein sequence ID" value="ATQ74015.1"/>
    <property type="molecule type" value="Genomic_DNA"/>
</dbReference>
<reference evidence="4" key="1">
    <citation type="submission" date="2017-10" db="EMBL/GenBank/DDBJ databases">
        <title>Massilia psychrophilum sp. nov., a novel purple-pigmented bacterium isolated from Tianshan glacier, Xinjiang Municipality, China.</title>
        <authorList>
            <person name="Wang H."/>
        </authorList>
    </citation>
    <scope>NUCLEOTIDE SEQUENCE [LARGE SCALE GENOMIC DNA]</scope>
    <source>
        <strain evidence="4">B2</strain>
    </source>
</reference>
<gene>
    <name evidence="4" type="ORF">CR152_05390</name>
</gene>
<name>A0A2D2DGD3_9BURK</name>
<protein>
    <recommendedName>
        <fullName evidence="6">Lysozyme</fullName>
    </recommendedName>
</protein>
<dbReference type="PANTHER" id="PTHR34135:SF2">
    <property type="entry name" value="LYSOZYME"/>
    <property type="match status" value="1"/>
</dbReference>
<dbReference type="Proteomes" id="UP000229897">
    <property type="component" value="Chromosome"/>
</dbReference>
<dbReference type="Pfam" id="PF01183">
    <property type="entry name" value="Glyco_hydro_25"/>
    <property type="match status" value="1"/>
</dbReference>
<keyword evidence="2" id="KW-0378">Hydrolase</keyword>
<dbReference type="SUPFAM" id="SSF51445">
    <property type="entry name" value="(Trans)glycosidases"/>
    <property type="match status" value="1"/>
</dbReference>
<dbReference type="GO" id="GO:0003796">
    <property type="term" value="F:lysozyme activity"/>
    <property type="evidence" value="ECO:0007669"/>
    <property type="project" value="InterPro"/>
</dbReference>
<dbReference type="InterPro" id="IPR018077">
    <property type="entry name" value="Glyco_hydro_fam25_subgr"/>
</dbReference>
<sequence length="252" mass="26713">MLIWLAGSTREESITWPIVPAVPWTVQAISPSGPLAAAGRKRTMSNTFLKGIDVSHFQGTIDWAKVAQQEVVFAYAKASEGNSVSDPFFSANYAAMRAAGIARGAYHFLHADADGTAQARHFLSLLGTPQAGDLPPMLDVEKACGMQATAIDRCALAWLTQVRESLSCTPLIYSSRGFWNSNLAGCAALAAYPLWIAEYTSAAAPVLPQGVTGYAIWQHSQTGKLDGIAGAVDLDLFNGDAQALAQLARPAS</sequence>
<comment type="similarity">
    <text evidence="1">Belongs to the glycosyl hydrolase 25 family.</text>
</comment>
<evidence type="ECO:0000313" key="4">
    <source>
        <dbReference type="EMBL" id="ATQ74015.1"/>
    </source>
</evidence>
<organism evidence="4 5">
    <name type="scientific">Massilia violaceinigra</name>
    <dbReference type="NCBI Taxonomy" id="2045208"/>
    <lineage>
        <taxon>Bacteria</taxon>
        <taxon>Pseudomonadati</taxon>
        <taxon>Pseudomonadota</taxon>
        <taxon>Betaproteobacteria</taxon>
        <taxon>Burkholderiales</taxon>
        <taxon>Oxalobacteraceae</taxon>
        <taxon>Telluria group</taxon>
        <taxon>Massilia</taxon>
    </lineage>
</organism>
<dbReference type="GO" id="GO:0009253">
    <property type="term" value="P:peptidoglycan catabolic process"/>
    <property type="evidence" value="ECO:0007669"/>
    <property type="project" value="InterPro"/>
</dbReference>
<evidence type="ECO:0008006" key="6">
    <source>
        <dbReference type="Google" id="ProtNLM"/>
    </source>
</evidence>
<dbReference type="InterPro" id="IPR017853">
    <property type="entry name" value="GH"/>
</dbReference>
<dbReference type="SMART" id="SM00641">
    <property type="entry name" value="Glyco_25"/>
    <property type="match status" value="1"/>
</dbReference>
<evidence type="ECO:0000256" key="2">
    <source>
        <dbReference type="ARBA" id="ARBA00022801"/>
    </source>
</evidence>
<dbReference type="GO" id="GO:0016998">
    <property type="term" value="P:cell wall macromolecule catabolic process"/>
    <property type="evidence" value="ECO:0007669"/>
    <property type="project" value="InterPro"/>
</dbReference>
<evidence type="ECO:0000313" key="5">
    <source>
        <dbReference type="Proteomes" id="UP000229897"/>
    </source>
</evidence>
<dbReference type="GO" id="GO:0016052">
    <property type="term" value="P:carbohydrate catabolic process"/>
    <property type="evidence" value="ECO:0007669"/>
    <property type="project" value="TreeGrafter"/>
</dbReference>
<evidence type="ECO:0000256" key="1">
    <source>
        <dbReference type="ARBA" id="ARBA00010646"/>
    </source>
</evidence>
<proteinExistence type="inferred from homology"/>
<evidence type="ECO:0000256" key="3">
    <source>
        <dbReference type="ARBA" id="ARBA00023295"/>
    </source>
</evidence>
<accession>A0A2D2DGD3</accession>